<comment type="pathway">
    <text evidence="2">Carbohydrate degradation; glycolysis; pyruvate from D-glyceraldehyde 3-phosphate: step 5/5.</text>
</comment>
<dbReference type="GO" id="GO:0005524">
    <property type="term" value="F:ATP binding"/>
    <property type="evidence" value="ECO:0007669"/>
    <property type="project" value="UniProtKB-KW"/>
</dbReference>
<evidence type="ECO:0000256" key="4">
    <source>
        <dbReference type="ARBA" id="ARBA00012142"/>
    </source>
</evidence>
<evidence type="ECO:0000256" key="8">
    <source>
        <dbReference type="ARBA" id="ARBA00022777"/>
    </source>
</evidence>
<evidence type="ECO:0000256" key="14">
    <source>
        <dbReference type="SAM" id="MobiDB-lite"/>
    </source>
</evidence>
<dbReference type="SUPFAM" id="SSF51621">
    <property type="entry name" value="Phosphoenolpyruvate/pyruvate domain"/>
    <property type="match status" value="1"/>
</dbReference>
<name>A0AAD5XZ73_9FUNG</name>
<sequence>MTQPEFEPVLQKPHESIRKTKIVATLGFKTLNLTKFEKFFSGPASIPKLRELILAGVNCFRLNFSCNDFGPDLPSIPLKKGQIVSIKIAPEDNLNLPGDLNTIMVQIPEIVYQLQVGHRVLLDDGSLRLKVVNKFPDYLECEVMVGGNLKPKKGINTPDIKLNIPALTDKDKMDCAFIYKMRIVYVALSFVQKAQDVQDLLDFFQAEKEKELAKIPDLENTDPNYSDIEENWRPHIISKIETPHAMVEIDAIIEKSDGIMVARGDLGVEVSFERVPVLQKLLIAKANAAEKSVITATQMLESMINSPVPTRAEVSDVANAVLDGTDAVMLSAESAVGSYPIEAVTMMGAICKTAEEKYLSYGHKISNLELSSMQNFKRSVPSTFCHSIADAAISAAKESKAKALIVFTTSSDMAFFVSKQRPICPIIAITPTLSISKRMMLLYGVVPLTTKVLKVNYSMSFSGSTEEPGSLKYKNTPILDSHNTDYILAETEKDIINYEASVSKLFSNSDLHDNFVKFLPNIKFGDTVVFTAGYHAPFPGLSNTLKISAFGDACKSQKAKKNWNFALDRTIKSFVYSKMLTIEAPNQLNLNFSVDDDDEENDNYNKYQFYSENDNGLVSHLNNSPQRKLQILSDQSIDESGISKSNDISQINNSQSVKQSPNSQDSFHSDKSGSTQKKSQQSVSSRSQDLSSNQLPSSDVDIVSKSRVELLAAQQRLIEKMNEFTREFR</sequence>
<evidence type="ECO:0000256" key="12">
    <source>
        <dbReference type="ARBA" id="ARBA00023317"/>
    </source>
</evidence>
<gene>
    <name evidence="17" type="ORF">HK099_006244</name>
</gene>
<dbReference type="PANTHER" id="PTHR11817">
    <property type="entry name" value="PYRUVATE KINASE"/>
    <property type="match status" value="1"/>
</dbReference>
<protein>
    <recommendedName>
        <fullName evidence="4">pyruvate kinase</fullName>
        <ecNumber evidence="4">2.7.1.40</ecNumber>
    </recommendedName>
</protein>
<evidence type="ECO:0000256" key="7">
    <source>
        <dbReference type="ARBA" id="ARBA00022741"/>
    </source>
</evidence>
<dbReference type="NCBIfam" id="TIGR01064">
    <property type="entry name" value="pyruv_kin"/>
    <property type="match status" value="1"/>
</dbReference>
<dbReference type="InterPro" id="IPR040442">
    <property type="entry name" value="Pyrv_kinase-like_dom_sf"/>
</dbReference>
<evidence type="ECO:0000256" key="11">
    <source>
        <dbReference type="ARBA" id="ARBA00023152"/>
    </source>
</evidence>
<evidence type="ECO:0000256" key="9">
    <source>
        <dbReference type="ARBA" id="ARBA00022840"/>
    </source>
</evidence>
<dbReference type="InterPro" id="IPR015806">
    <property type="entry name" value="Pyrv_Knase_insert_dom_sf"/>
</dbReference>
<dbReference type="InterPro" id="IPR036918">
    <property type="entry name" value="Pyrv_Knase_C_sf"/>
</dbReference>
<feature type="domain" description="Pyruvate kinase barrel" evidence="15">
    <location>
        <begin position="233"/>
        <end position="344"/>
    </location>
</feature>
<keyword evidence="10" id="KW-0460">Magnesium</keyword>
<dbReference type="EC" id="2.7.1.40" evidence="4"/>
<dbReference type="Gene3D" id="3.40.1380.20">
    <property type="entry name" value="Pyruvate kinase, C-terminal domain"/>
    <property type="match status" value="1"/>
</dbReference>
<keyword evidence="6" id="KW-0479">Metal-binding</keyword>
<dbReference type="EMBL" id="JADGJW010000527">
    <property type="protein sequence ID" value="KAJ3215685.1"/>
    <property type="molecule type" value="Genomic_DNA"/>
</dbReference>
<keyword evidence="5" id="KW-0808">Transferase</keyword>
<dbReference type="SUPFAM" id="SSF52935">
    <property type="entry name" value="PK C-terminal domain-like"/>
    <property type="match status" value="1"/>
</dbReference>
<evidence type="ECO:0000256" key="1">
    <source>
        <dbReference type="ARBA" id="ARBA00001958"/>
    </source>
</evidence>
<comment type="similarity">
    <text evidence="3">Belongs to the pyruvate kinase family.</text>
</comment>
<proteinExistence type="inferred from homology"/>
<evidence type="ECO:0000313" key="18">
    <source>
        <dbReference type="Proteomes" id="UP001211065"/>
    </source>
</evidence>
<dbReference type="GO" id="GO:0016301">
    <property type="term" value="F:kinase activity"/>
    <property type="evidence" value="ECO:0007669"/>
    <property type="project" value="UniProtKB-KW"/>
</dbReference>
<dbReference type="InterPro" id="IPR011037">
    <property type="entry name" value="Pyrv_Knase-like_insert_dom_sf"/>
</dbReference>
<accession>A0AAD5XZ73</accession>
<comment type="cofactor">
    <cofactor evidence="1">
        <name>K(+)</name>
        <dbReference type="ChEBI" id="CHEBI:29103"/>
    </cofactor>
</comment>
<feature type="region of interest" description="Disordered" evidence="14">
    <location>
        <begin position="652"/>
        <end position="703"/>
    </location>
</feature>
<feature type="compositionally biased region" description="Polar residues" evidence="14">
    <location>
        <begin position="657"/>
        <end position="666"/>
    </location>
</feature>
<keyword evidence="8" id="KW-0418">Kinase</keyword>
<evidence type="ECO:0000256" key="10">
    <source>
        <dbReference type="ARBA" id="ARBA00022842"/>
    </source>
</evidence>
<comment type="caution">
    <text evidence="17">The sequence shown here is derived from an EMBL/GenBank/DDBJ whole genome shotgun (WGS) entry which is preliminary data.</text>
</comment>
<dbReference type="Pfam" id="PF02887">
    <property type="entry name" value="PK_C"/>
    <property type="match status" value="1"/>
</dbReference>
<evidence type="ECO:0000256" key="6">
    <source>
        <dbReference type="ARBA" id="ARBA00022723"/>
    </source>
</evidence>
<evidence type="ECO:0000256" key="2">
    <source>
        <dbReference type="ARBA" id="ARBA00004997"/>
    </source>
</evidence>
<keyword evidence="18" id="KW-1185">Reference proteome</keyword>
<dbReference type="Gene3D" id="2.40.33.10">
    <property type="entry name" value="PK beta-barrel domain-like"/>
    <property type="match status" value="1"/>
</dbReference>
<dbReference type="InterPro" id="IPR015795">
    <property type="entry name" value="Pyrv_Knase_C"/>
</dbReference>
<evidence type="ECO:0000256" key="3">
    <source>
        <dbReference type="ARBA" id="ARBA00008663"/>
    </source>
</evidence>
<evidence type="ECO:0000256" key="13">
    <source>
        <dbReference type="ARBA" id="ARBA00048152"/>
    </source>
</evidence>
<evidence type="ECO:0000259" key="15">
    <source>
        <dbReference type="Pfam" id="PF00224"/>
    </source>
</evidence>
<feature type="compositionally biased region" description="Low complexity" evidence="14">
    <location>
        <begin position="672"/>
        <end position="694"/>
    </location>
</feature>
<evidence type="ECO:0000256" key="5">
    <source>
        <dbReference type="ARBA" id="ARBA00022679"/>
    </source>
</evidence>
<dbReference type="GO" id="GO:0030955">
    <property type="term" value="F:potassium ion binding"/>
    <property type="evidence" value="ECO:0007669"/>
    <property type="project" value="InterPro"/>
</dbReference>
<keyword evidence="7" id="KW-0547">Nucleotide-binding</keyword>
<keyword evidence="9" id="KW-0067">ATP-binding</keyword>
<dbReference type="GO" id="GO:0004743">
    <property type="term" value="F:pyruvate kinase activity"/>
    <property type="evidence" value="ECO:0007669"/>
    <property type="project" value="UniProtKB-EC"/>
</dbReference>
<dbReference type="AlphaFoldDB" id="A0AAD5XZ73"/>
<dbReference type="Proteomes" id="UP001211065">
    <property type="component" value="Unassembled WGS sequence"/>
</dbReference>
<dbReference type="InterPro" id="IPR001697">
    <property type="entry name" value="Pyr_Knase"/>
</dbReference>
<dbReference type="InterPro" id="IPR015793">
    <property type="entry name" value="Pyrv_Knase_brl"/>
</dbReference>
<dbReference type="SUPFAM" id="SSF50800">
    <property type="entry name" value="PK beta-barrel domain-like"/>
    <property type="match status" value="1"/>
</dbReference>
<comment type="catalytic activity">
    <reaction evidence="13">
        <text>pyruvate + ATP = phosphoenolpyruvate + ADP + H(+)</text>
        <dbReference type="Rhea" id="RHEA:18157"/>
        <dbReference type="ChEBI" id="CHEBI:15361"/>
        <dbReference type="ChEBI" id="CHEBI:15378"/>
        <dbReference type="ChEBI" id="CHEBI:30616"/>
        <dbReference type="ChEBI" id="CHEBI:58702"/>
        <dbReference type="ChEBI" id="CHEBI:456216"/>
        <dbReference type="EC" id="2.7.1.40"/>
    </reaction>
</comment>
<keyword evidence="11" id="KW-0324">Glycolysis</keyword>
<keyword evidence="12" id="KW-0670">Pyruvate</keyword>
<reference evidence="17" key="1">
    <citation type="submission" date="2020-05" db="EMBL/GenBank/DDBJ databases">
        <title>Phylogenomic resolution of chytrid fungi.</title>
        <authorList>
            <person name="Stajich J.E."/>
            <person name="Amses K."/>
            <person name="Simmons R."/>
            <person name="Seto K."/>
            <person name="Myers J."/>
            <person name="Bonds A."/>
            <person name="Quandt C.A."/>
            <person name="Barry K."/>
            <person name="Liu P."/>
            <person name="Grigoriev I."/>
            <person name="Longcore J.E."/>
            <person name="James T.Y."/>
        </authorList>
    </citation>
    <scope>NUCLEOTIDE SEQUENCE</scope>
    <source>
        <strain evidence="17">JEL0476</strain>
    </source>
</reference>
<dbReference type="Pfam" id="PF00224">
    <property type="entry name" value="PK"/>
    <property type="match status" value="2"/>
</dbReference>
<organism evidence="17 18">
    <name type="scientific">Clydaea vesicula</name>
    <dbReference type="NCBI Taxonomy" id="447962"/>
    <lineage>
        <taxon>Eukaryota</taxon>
        <taxon>Fungi</taxon>
        <taxon>Fungi incertae sedis</taxon>
        <taxon>Chytridiomycota</taxon>
        <taxon>Chytridiomycota incertae sedis</taxon>
        <taxon>Chytridiomycetes</taxon>
        <taxon>Lobulomycetales</taxon>
        <taxon>Lobulomycetaceae</taxon>
        <taxon>Clydaea</taxon>
    </lineage>
</organism>
<feature type="domain" description="Pyruvate kinase C-terminal" evidence="16">
    <location>
        <begin position="386"/>
        <end position="451"/>
    </location>
</feature>
<dbReference type="InterPro" id="IPR015813">
    <property type="entry name" value="Pyrv/PenolPyrv_kinase-like_dom"/>
</dbReference>
<feature type="domain" description="Pyruvate kinase barrel" evidence="15">
    <location>
        <begin position="76"/>
        <end position="221"/>
    </location>
</feature>
<dbReference type="Gene3D" id="3.20.20.60">
    <property type="entry name" value="Phosphoenolpyruvate-binding domains"/>
    <property type="match status" value="1"/>
</dbReference>
<dbReference type="GO" id="GO:0000287">
    <property type="term" value="F:magnesium ion binding"/>
    <property type="evidence" value="ECO:0007669"/>
    <property type="project" value="InterPro"/>
</dbReference>
<evidence type="ECO:0000313" key="17">
    <source>
        <dbReference type="EMBL" id="KAJ3215685.1"/>
    </source>
</evidence>
<evidence type="ECO:0000259" key="16">
    <source>
        <dbReference type="Pfam" id="PF02887"/>
    </source>
</evidence>